<dbReference type="PANTHER" id="PTHR43248">
    <property type="entry name" value="2-SUCCINYL-6-HYDROXY-2,4-CYCLOHEXADIENE-1-CARBOXYLATE SYNTHASE"/>
    <property type="match status" value="1"/>
</dbReference>
<proteinExistence type="inferred from homology"/>
<evidence type="ECO:0000313" key="8">
    <source>
        <dbReference type="Proteomes" id="UP000638353"/>
    </source>
</evidence>
<dbReference type="InterPro" id="IPR029058">
    <property type="entry name" value="AB_hydrolase_fold"/>
</dbReference>
<keyword evidence="2" id="KW-0732">Signal</keyword>
<dbReference type="InterPro" id="IPR013595">
    <property type="entry name" value="Pept_S33_TAP-like_C"/>
</dbReference>
<reference evidence="7" key="2">
    <citation type="submission" date="2020-09" db="EMBL/GenBank/DDBJ databases">
        <authorList>
            <person name="Sun Q."/>
            <person name="Ohkuma M."/>
        </authorList>
    </citation>
    <scope>NUCLEOTIDE SEQUENCE</scope>
    <source>
        <strain evidence="7">JCM 4637</strain>
    </source>
</reference>
<dbReference type="PANTHER" id="PTHR43248:SF29">
    <property type="entry name" value="TRIPEPTIDYL AMINOPEPTIDASE"/>
    <property type="match status" value="1"/>
</dbReference>
<reference evidence="7" key="1">
    <citation type="journal article" date="2014" name="Int. J. Syst. Evol. Microbiol.">
        <title>Complete genome sequence of Corynebacterium casei LMG S-19264T (=DSM 44701T), isolated from a smear-ripened cheese.</title>
        <authorList>
            <consortium name="US DOE Joint Genome Institute (JGI-PGF)"/>
            <person name="Walter F."/>
            <person name="Albersmeier A."/>
            <person name="Kalinowski J."/>
            <person name="Ruckert C."/>
        </authorList>
    </citation>
    <scope>NUCLEOTIDE SEQUENCE</scope>
    <source>
        <strain evidence="7">JCM 4637</strain>
    </source>
</reference>
<evidence type="ECO:0000256" key="2">
    <source>
        <dbReference type="ARBA" id="ARBA00022729"/>
    </source>
</evidence>
<evidence type="ECO:0000259" key="6">
    <source>
        <dbReference type="Pfam" id="PF08386"/>
    </source>
</evidence>
<sequence>MHSRRTGLVRYVLVLALVLGLAACGGGGSEKDTPAASSPPPAVPVPKADWKGCPVTGQPNRECALLKVPIDAAKPGSGTLELAVSRLPATDKRRRIGALVMDPGGPGLPGLYTTASLMPPQIRALFDVVGFDRRGSGKSRPVDCGEPGGALEKLSEGDFADLEKADAGAVEKSAKEYVAKCRAKYGELTAHLGTADTVADLESIRLALGEEKLSLLMVSYGTATAQDYLRTHPTRVRAAVLDGTVDPSEPGLEAALGGDATLEEASGTAGETEEQKRASELRAQTAGFRSWCAASGPAECAIAPEPEEELATVSAADHDTLLKAANAVMVVPSDWPGFSRAVAKAEDAAPGDRAAYADLRTYADKGFPKDVAAALKNPGQSTAFDLGVKCADFVWPKTTEGLLKETVATAKRLDKEESAPYYASLYANCPSWPRSSAPLGEITAKGAPRALVVNAEKDVRTTLTEAEAVAKALPASLLKVGGQVHGVVQSGNPCVDTAVLKVLVDGETAKDGTCPAF</sequence>
<dbReference type="GO" id="GO:0016787">
    <property type="term" value="F:hydrolase activity"/>
    <property type="evidence" value="ECO:0007669"/>
    <property type="project" value="UniProtKB-KW"/>
</dbReference>
<organism evidence="7 8">
    <name type="scientific">Streptomyces finlayi</name>
    <dbReference type="NCBI Taxonomy" id="67296"/>
    <lineage>
        <taxon>Bacteria</taxon>
        <taxon>Bacillati</taxon>
        <taxon>Actinomycetota</taxon>
        <taxon>Actinomycetes</taxon>
        <taxon>Kitasatosporales</taxon>
        <taxon>Streptomycetaceae</taxon>
        <taxon>Streptomyces</taxon>
    </lineage>
</organism>
<accession>A0A918WU66</accession>
<comment type="caution">
    <text evidence="7">The sequence shown here is derived from an EMBL/GenBank/DDBJ whole genome shotgun (WGS) entry which is preliminary data.</text>
</comment>
<dbReference type="Pfam" id="PF08386">
    <property type="entry name" value="Abhydrolase_4"/>
    <property type="match status" value="1"/>
</dbReference>
<feature type="domain" description="Peptidase S33 tripeptidyl aminopeptidase-like C-terminal" evidence="6">
    <location>
        <begin position="421"/>
        <end position="514"/>
    </location>
</feature>
<name>A0A918WU66_9ACTN</name>
<evidence type="ECO:0000256" key="3">
    <source>
        <dbReference type="ARBA" id="ARBA00022801"/>
    </source>
</evidence>
<evidence type="ECO:0000313" key="7">
    <source>
        <dbReference type="EMBL" id="GHC83227.1"/>
    </source>
</evidence>
<evidence type="ECO:0000256" key="1">
    <source>
        <dbReference type="ARBA" id="ARBA00010088"/>
    </source>
</evidence>
<dbReference type="EMBL" id="BMVC01000002">
    <property type="protein sequence ID" value="GHC83227.1"/>
    <property type="molecule type" value="Genomic_DNA"/>
</dbReference>
<evidence type="ECO:0000259" key="5">
    <source>
        <dbReference type="Pfam" id="PF00561"/>
    </source>
</evidence>
<dbReference type="SUPFAM" id="SSF53474">
    <property type="entry name" value="alpha/beta-Hydrolases"/>
    <property type="match status" value="1"/>
</dbReference>
<dbReference type="InterPro" id="IPR051601">
    <property type="entry name" value="Serine_prot/Carboxylest_S33"/>
</dbReference>
<keyword evidence="3 7" id="KW-0378">Hydrolase</keyword>
<evidence type="ECO:0000256" key="4">
    <source>
        <dbReference type="SAM" id="MobiDB-lite"/>
    </source>
</evidence>
<dbReference type="PROSITE" id="PS51257">
    <property type="entry name" value="PROKAR_LIPOPROTEIN"/>
    <property type="match status" value="1"/>
</dbReference>
<dbReference type="Pfam" id="PF00561">
    <property type="entry name" value="Abhydrolase_1"/>
    <property type="match status" value="1"/>
</dbReference>
<gene>
    <name evidence="7" type="ORF">GCM10010334_12120</name>
</gene>
<feature type="domain" description="AB hydrolase-1" evidence="5">
    <location>
        <begin position="99"/>
        <end position="263"/>
    </location>
</feature>
<dbReference type="Gene3D" id="3.40.50.1820">
    <property type="entry name" value="alpha/beta hydrolase"/>
    <property type="match status" value="1"/>
</dbReference>
<dbReference type="InterPro" id="IPR000073">
    <property type="entry name" value="AB_hydrolase_1"/>
</dbReference>
<comment type="similarity">
    <text evidence="1">Belongs to the peptidase S33 family.</text>
</comment>
<feature type="region of interest" description="Disordered" evidence="4">
    <location>
        <begin position="257"/>
        <end position="280"/>
    </location>
</feature>
<dbReference type="Proteomes" id="UP000638353">
    <property type="component" value="Unassembled WGS sequence"/>
</dbReference>
<dbReference type="AlphaFoldDB" id="A0A918WU66"/>
<protein>
    <submittedName>
        <fullName evidence="7">Alpha/beta hydrolase</fullName>
    </submittedName>
</protein>